<name>A0A386PUT6_9LACO</name>
<evidence type="ECO:0000313" key="1">
    <source>
        <dbReference type="EMBL" id="AYE38719.1"/>
    </source>
</evidence>
<dbReference type="EMBL" id="CP031933">
    <property type="protein sequence ID" value="AYE38719.1"/>
    <property type="molecule type" value="Genomic_DNA"/>
</dbReference>
<sequence>MDNEQRAHDLALAYIQADINSLSGVERTEEKLSILHNAGSNTKEANLIDSYNHLYDSILKSLNDRH</sequence>
<gene>
    <name evidence="1" type="ORF">D1B17_08780</name>
</gene>
<dbReference type="AlphaFoldDB" id="A0A386PUT6"/>
<accession>A0A386PUT6</accession>
<evidence type="ECO:0000313" key="2">
    <source>
        <dbReference type="Proteomes" id="UP000267208"/>
    </source>
</evidence>
<reference evidence="2" key="1">
    <citation type="submission" date="2018-08" db="EMBL/GenBank/DDBJ databases">
        <title>Genome of Lactobacillus sp. HBUAS52074.</title>
        <authorList>
            <person name="Guo Z."/>
            <person name="Zhang Z.D."/>
        </authorList>
    </citation>
    <scope>NUCLEOTIDE SEQUENCE [LARGE SCALE GENOMIC DNA]</scope>
    <source>
        <strain evidence="2">HBUAS52074</strain>
    </source>
</reference>
<organism evidence="1 2">
    <name type="scientific">Companilactobacillus zhachilii</name>
    <dbReference type="NCBI Taxonomy" id="2304606"/>
    <lineage>
        <taxon>Bacteria</taxon>
        <taxon>Bacillati</taxon>
        <taxon>Bacillota</taxon>
        <taxon>Bacilli</taxon>
        <taxon>Lactobacillales</taxon>
        <taxon>Lactobacillaceae</taxon>
        <taxon>Companilactobacillus</taxon>
    </lineage>
</organism>
<dbReference type="KEGG" id="lzh:D1B17_08780"/>
<keyword evidence="2" id="KW-1185">Reference proteome</keyword>
<dbReference type="Proteomes" id="UP000267208">
    <property type="component" value="Chromosome"/>
</dbReference>
<dbReference type="OrthoDB" id="2301519at2"/>
<protein>
    <submittedName>
        <fullName evidence="1">Uncharacterized protein</fullName>
    </submittedName>
</protein>
<proteinExistence type="predicted"/>
<dbReference type="RefSeq" id="WP_120142949.1">
    <property type="nucleotide sequence ID" value="NZ_CP031933.2"/>
</dbReference>